<proteinExistence type="predicted"/>
<organism evidence="1 2">
    <name type="scientific">Rhodoplanes roseus</name>
    <dbReference type="NCBI Taxonomy" id="29409"/>
    <lineage>
        <taxon>Bacteria</taxon>
        <taxon>Pseudomonadati</taxon>
        <taxon>Pseudomonadota</taxon>
        <taxon>Alphaproteobacteria</taxon>
        <taxon>Hyphomicrobiales</taxon>
        <taxon>Nitrobacteraceae</taxon>
        <taxon>Rhodoplanes</taxon>
    </lineage>
</organism>
<dbReference type="AlphaFoldDB" id="A0A327KLM5"/>
<gene>
    <name evidence="1" type="ORF">CH341_28370</name>
</gene>
<evidence type="ECO:0000313" key="2">
    <source>
        <dbReference type="Proteomes" id="UP000249130"/>
    </source>
</evidence>
<name>A0A327KLM5_9BRAD</name>
<reference evidence="1 2" key="1">
    <citation type="submission" date="2017-07" db="EMBL/GenBank/DDBJ databases">
        <title>Draft Genome Sequences of Select Purple Nonsulfur Bacteria.</title>
        <authorList>
            <person name="Lasarre B."/>
            <person name="Mckinlay J.B."/>
        </authorList>
    </citation>
    <scope>NUCLEOTIDE SEQUENCE [LARGE SCALE GENOMIC DNA]</scope>
    <source>
        <strain evidence="1 2">DSM 5909</strain>
    </source>
</reference>
<sequence>MSPAVQGVLVLVVTIAVLLTGAPVAFALGIVSVAFLVLFQGADSLSVVAETLYSGLHDFTLVS</sequence>
<comment type="caution">
    <text evidence="1">The sequence shown here is derived from an EMBL/GenBank/DDBJ whole genome shotgun (WGS) entry which is preliminary data.</text>
</comment>
<protein>
    <recommendedName>
        <fullName evidence="3">C4-dicarboxylate ABC transporter permease</fullName>
    </recommendedName>
</protein>
<dbReference type="EMBL" id="NPEX01000381">
    <property type="protein sequence ID" value="RAI38172.1"/>
    <property type="molecule type" value="Genomic_DNA"/>
</dbReference>
<feature type="non-terminal residue" evidence="1">
    <location>
        <position position="63"/>
    </location>
</feature>
<accession>A0A327KLM5</accession>
<keyword evidence="2" id="KW-1185">Reference proteome</keyword>
<evidence type="ECO:0008006" key="3">
    <source>
        <dbReference type="Google" id="ProtNLM"/>
    </source>
</evidence>
<evidence type="ECO:0000313" key="1">
    <source>
        <dbReference type="EMBL" id="RAI38172.1"/>
    </source>
</evidence>
<dbReference type="Proteomes" id="UP000249130">
    <property type="component" value="Unassembled WGS sequence"/>
</dbReference>